<sequence length="626" mass="67685">MGFTFVHQILRLGRGEKLDELLDQLNPMPGHRVRLLNFAEEERARAQLNRIAPVKPPSASVLTAISQQPALTQSAEEDALECLAPACWDLEPPSQGRASVLTHISSGGPARRADSAGRMAHHATGAAVYAAAAAANGCNAGGTFAAARGMAPASRTKPRGGGVDASSEAALRKGKVLSPSTGKAERPRRRSMLANSVDTFAPQRGLLWQPDRKEVYTSVAFVLHKHIELNGRYLLVRTPQPLAATMSAAPDRRADVVDQSPDSVLPPSAHAATEGKGRSRSAVHWEEASDEGWAEAEGETPLPLHPLQQPDMAVSPDMPAAVRHAFLQGARSMNGLRYSVELSPVAEGAAEGRRRIRSARGPAEAPASPMKGRLAPESAALYAEWADAEWAQPDEPEDEQSYASDSEGGEYDEPSSGDWDACEWQPSADTFAIFDESRTTIRRTDGTPAGPLLAPETAQRPPCFNEVSNYIRALCQSARMGAEASVVALAYIERLVSSAAFPLHGGTWRRCCLAAWLLASKMWDDECLESPQYAALFGYCADDVNALEQSFVEAINYRLALSSAEYARYYYSLRSICQTTTDDFPLRPLDAELDAKLERKAIFVNGAFRALTWGKVLDAADLSRSM</sequence>
<reference evidence="3" key="1">
    <citation type="journal article" date="2015" name="PLoS Genet.">
        <title>Genome Sequence and Transcriptome Analyses of Chrysochromulina tobin: Metabolic Tools for Enhanced Algal Fitness in the Prominent Order Prymnesiales (Haptophyceae).</title>
        <authorList>
            <person name="Hovde B.T."/>
            <person name="Deodato C.R."/>
            <person name="Hunsperger H.M."/>
            <person name="Ryken S.A."/>
            <person name="Yost W."/>
            <person name="Jha R.K."/>
            <person name="Patterson J."/>
            <person name="Monnat R.J. Jr."/>
            <person name="Barlow S.B."/>
            <person name="Starkenburg S.R."/>
            <person name="Cattolico R.A."/>
        </authorList>
    </citation>
    <scope>NUCLEOTIDE SEQUENCE</scope>
    <source>
        <strain evidence="3">CCMP291</strain>
    </source>
</reference>
<feature type="region of interest" description="Disordered" evidence="1">
    <location>
        <begin position="246"/>
        <end position="314"/>
    </location>
</feature>
<feature type="region of interest" description="Disordered" evidence="1">
    <location>
        <begin position="152"/>
        <end position="196"/>
    </location>
</feature>
<feature type="region of interest" description="Disordered" evidence="1">
    <location>
        <begin position="347"/>
        <end position="373"/>
    </location>
</feature>
<dbReference type="Gene3D" id="1.10.472.10">
    <property type="entry name" value="Cyclin-like"/>
    <property type="match status" value="1"/>
</dbReference>
<accession>A0A0M0JXZ8</accession>
<dbReference type="AlphaFoldDB" id="A0A0M0JXZ8"/>
<dbReference type="InterPro" id="IPR036915">
    <property type="entry name" value="Cyclin-like_sf"/>
</dbReference>
<protein>
    <submittedName>
        <fullName evidence="2">Cyclin-y</fullName>
    </submittedName>
</protein>
<feature type="region of interest" description="Disordered" evidence="1">
    <location>
        <begin position="391"/>
        <end position="420"/>
    </location>
</feature>
<dbReference type="PANTHER" id="PTHR14248">
    <property type="entry name" value="CYCLIN Y, ISOFORM A"/>
    <property type="match status" value="1"/>
</dbReference>
<evidence type="ECO:0000313" key="3">
    <source>
        <dbReference type="Proteomes" id="UP000037460"/>
    </source>
</evidence>
<evidence type="ECO:0000313" key="2">
    <source>
        <dbReference type="EMBL" id="KOO31521.1"/>
    </source>
</evidence>
<dbReference type="Proteomes" id="UP000037460">
    <property type="component" value="Unassembled WGS sequence"/>
</dbReference>
<comment type="caution">
    <text evidence="2">The sequence shown here is derived from an EMBL/GenBank/DDBJ whole genome shotgun (WGS) entry which is preliminary data.</text>
</comment>
<feature type="compositionally biased region" description="Basic and acidic residues" evidence="1">
    <location>
        <begin position="273"/>
        <end position="287"/>
    </location>
</feature>
<dbReference type="OrthoDB" id="337735at2759"/>
<keyword evidence="3" id="KW-1185">Reference proteome</keyword>
<evidence type="ECO:0000256" key="1">
    <source>
        <dbReference type="SAM" id="MobiDB-lite"/>
    </source>
</evidence>
<dbReference type="InterPro" id="IPR013922">
    <property type="entry name" value="Cyclin_PHO80-like"/>
</dbReference>
<name>A0A0M0JXZ8_9EUKA</name>
<gene>
    <name evidence="2" type="ORF">Ctob_012114</name>
</gene>
<dbReference type="SUPFAM" id="SSF47954">
    <property type="entry name" value="Cyclin-like"/>
    <property type="match status" value="1"/>
</dbReference>
<organism evidence="2 3">
    <name type="scientific">Chrysochromulina tobinii</name>
    <dbReference type="NCBI Taxonomy" id="1460289"/>
    <lineage>
        <taxon>Eukaryota</taxon>
        <taxon>Haptista</taxon>
        <taxon>Haptophyta</taxon>
        <taxon>Prymnesiophyceae</taxon>
        <taxon>Prymnesiales</taxon>
        <taxon>Chrysochromulinaceae</taxon>
        <taxon>Chrysochromulina</taxon>
    </lineage>
</organism>
<dbReference type="EMBL" id="JWZX01001994">
    <property type="protein sequence ID" value="KOO31521.1"/>
    <property type="molecule type" value="Genomic_DNA"/>
</dbReference>
<feature type="compositionally biased region" description="Acidic residues" evidence="1">
    <location>
        <begin position="288"/>
        <end position="298"/>
    </location>
</feature>
<dbReference type="Pfam" id="PF08613">
    <property type="entry name" value="Cyclin"/>
    <property type="match status" value="1"/>
</dbReference>
<dbReference type="GO" id="GO:0019901">
    <property type="term" value="F:protein kinase binding"/>
    <property type="evidence" value="ECO:0007669"/>
    <property type="project" value="InterPro"/>
</dbReference>
<proteinExistence type="predicted"/>